<protein>
    <submittedName>
        <fullName evidence="2">Uncharacterized protein</fullName>
    </submittedName>
</protein>
<accession>A0A8X7QDA8</accession>
<dbReference type="AlphaFoldDB" id="A0A8X7QDA8"/>
<gene>
    <name evidence="2" type="ORF">Bca52824_062670</name>
</gene>
<keyword evidence="1" id="KW-1133">Transmembrane helix</keyword>
<organism evidence="2 3">
    <name type="scientific">Brassica carinata</name>
    <name type="common">Ethiopian mustard</name>
    <name type="synonym">Abyssinian cabbage</name>
    <dbReference type="NCBI Taxonomy" id="52824"/>
    <lineage>
        <taxon>Eukaryota</taxon>
        <taxon>Viridiplantae</taxon>
        <taxon>Streptophyta</taxon>
        <taxon>Embryophyta</taxon>
        <taxon>Tracheophyta</taxon>
        <taxon>Spermatophyta</taxon>
        <taxon>Magnoliopsida</taxon>
        <taxon>eudicotyledons</taxon>
        <taxon>Gunneridae</taxon>
        <taxon>Pentapetalae</taxon>
        <taxon>rosids</taxon>
        <taxon>malvids</taxon>
        <taxon>Brassicales</taxon>
        <taxon>Brassicaceae</taxon>
        <taxon>Brassiceae</taxon>
        <taxon>Brassica</taxon>
    </lineage>
</organism>
<reference evidence="2 3" key="1">
    <citation type="submission" date="2020-02" db="EMBL/GenBank/DDBJ databases">
        <authorList>
            <person name="Ma Q."/>
            <person name="Huang Y."/>
            <person name="Song X."/>
            <person name="Pei D."/>
        </authorList>
    </citation>
    <scope>NUCLEOTIDE SEQUENCE [LARGE SCALE GENOMIC DNA]</scope>
    <source>
        <strain evidence="2">Sxm20200214</strain>
        <tissue evidence="2">Leaf</tissue>
    </source>
</reference>
<sequence>MCECDGVHGSIRGNRAIGSMSSEEVTLFMDGKGKEYVKWLERISPFKSWHELKDTLLLVFAGKMILMKLGNLLVWYLAWIDKGYYFAVWHCWKERKRVQIRGRSLHFNPTNGIMKIMGFEIQALRVKQVVAVLLHNSRMHDYVIGLPGDATLETSLTLLSQFIKEDVHKTKFCKEWGFKYKATTGHISNQLHCMEVDNGVKSCD</sequence>
<keyword evidence="1" id="KW-0472">Membrane</keyword>
<proteinExistence type="predicted"/>
<keyword evidence="1" id="KW-0812">Transmembrane</keyword>
<comment type="caution">
    <text evidence="2">The sequence shown here is derived from an EMBL/GenBank/DDBJ whole genome shotgun (WGS) entry which is preliminary data.</text>
</comment>
<name>A0A8X7QDA8_BRACI</name>
<evidence type="ECO:0000256" key="1">
    <source>
        <dbReference type="SAM" id="Phobius"/>
    </source>
</evidence>
<evidence type="ECO:0000313" key="2">
    <source>
        <dbReference type="EMBL" id="KAG2268115.1"/>
    </source>
</evidence>
<evidence type="ECO:0000313" key="3">
    <source>
        <dbReference type="Proteomes" id="UP000886595"/>
    </source>
</evidence>
<dbReference type="Proteomes" id="UP000886595">
    <property type="component" value="Unassembled WGS sequence"/>
</dbReference>
<feature type="transmembrane region" description="Helical" evidence="1">
    <location>
        <begin position="56"/>
        <end position="78"/>
    </location>
</feature>
<keyword evidence="3" id="KW-1185">Reference proteome</keyword>
<dbReference type="EMBL" id="JAAMPC010000013">
    <property type="protein sequence ID" value="KAG2268115.1"/>
    <property type="molecule type" value="Genomic_DNA"/>
</dbReference>